<dbReference type="AlphaFoldDB" id="A0A484NFM0"/>
<proteinExistence type="predicted"/>
<dbReference type="Gene3D" id="3.40.50.720">
    <property type="entry name" value="NAD(P)-binding Rossmann-like Domain"/>
    <property type="match status" value="1"/>
</dbReference>
<dbReference type="EMBL" id="OOIL02006652">
    <property type="protein sequence ID" value="VFQ99277.1"/>
    <property type="molecule type" value="Genomic_DNA"/>
</dbReference>
<dbReference type="OrthoDB" id="1879366at2759"/>
<reference evidence="1 2" key="1">
    <citation type="submission" date="2018-04" db="EMBL/GenBank/DDBJ databases">
        <authorList>
            <person name="Vogel A."/>
        </authorList>
    </citation>
    <scope>NUCLEOTIDE SEQUENCE [LARGE SCALE GENOMIC DNA]</scope>
</reference>
<protein>
    <submittedName>
        <fullName evidence="1">Uncharacterized protein</fullName>
    </submittedName>
</protein>
<dbReference type="Proteomes" id="UP000595140">
    <property type="component" value="Unassembled WGS sequence"/>
</dbReference>
<keyword evidence="2" id="KW-1185">Reference proteome</keyword>
<evidence type="ECO:0000313" key="2">
    <source>
        <dbReference type="Proteomes" id="UP000595140"/>
    </source>
</evidence>
<gene>
    <name evidence="1" type="ORF">CCAM_LOCUS41053</name>
</gene>
<evidence type="ECO:0000313" key="1">
    <source>
        <dbReference type="EMBL" id="VFQ99277.1"/>
    </source>
</evidence>
<name>A0A484NFM0_9ASTE</name>
<accession>A0A484NFM0</accession>
<sequence>MKGLKEYNPKSALLSLINSMLTGFSDSCNACSSSHPIGFSFLPSARVLDLLLTNGKLVLVGLPEKPLDLLAFPLIMGIKLVAGSGIAGIN</sequence>
<organism evidence="1 2">
    <name type="scientific">Cuscuta campestris</name>
    <dbReference type="NCBI Taxonomy" id="132261"/>
    <lineage>
        <taxon>Eukaryota</taxon>
        <taxon>Viridiplantae</taxon>
        <taxon>Streptophyta</taxon>
        <taxon>Embryophyta</taxon>
        <taxon>Tracheophyta</taxon>
        <taxon>Spermatophyta</taxon>
        <taxon>Magnoliopsida</taxon>
        <taxon>eudicotyledons</taxon>
        <taxon>Gunneridae</taxon>
        <taxon>Pentapetalae</taxon>
        <taxon>asterids</taxon>
        <taxon>lamiids</taxon>
        <taxon>Solanales</taxon>
        <taxon>Convolvulaceae</taxon>
        <taxon>Cuscuteae</taxon>
        <taxon>Cuscuta</taxon>
        <taxon>Cuscuta subgen. Grammica</taxon>
        <taxon>Cuscuta sect. Cleistogrammica</taxon>
    </lineage>
</organism>